<name>A0ABW4RHZ9_9BACL</name>
<keyword evidence="4" id="KW-1185">Reference proteome</keyword>
<proteinExistence type="predicted"/>
<keyword evidence="1" id="KW-1133">Transmembrane helix</keyword>
<gene>
    <name evidence="3" type="ORF">ACFSC9_10390</name>
</gene>
<dbReference type="RefSeq" id="WP_347324869.1">
    <property type="nucleotide sequence ID" value="NZ_JBCGUH010000004.1"/>
</dbReference>
<sequence>MDFIRRNQWITPLLGVLFIFVMCLPFWMANHHTTHSQTFTQLPAWGAQPAGAVSYAQKDRSSTAGTFMDWNQTHTRNLIQQAKANKATATKQQQAAQAKHERTAAAQAKANKAVAITAGASIGNTTPTKLYFTRTKLLSQDNHSQATWTYALSDKERLMLERIVMAEAEGEPYEGKVAVANVVLNRLRSANFPDTIKGVLYQKYQFSPVSNGRFERVTPNADSIKAVREALQGHKEVPDNTYYFVSLSLATDFAIPNSQTVVKKIGHHTFYK</sequence>
<organism evidence="3 4">
    <name type="scientific">Paenibacillus wenxiniae</name>
    <dbReference type="NCBI Taxonomy" id="1636843"/>
    <lineage>
        <taxon>Bacteria</taxon>
        <taxon>Bacillati</taxon>
        <taxon>Bacillota</taxon>
        <taxon>Bacilli</taxon>
        <taxon>Bacillales</taxon>
        <taxon>Paenibacillaceae</taxon>
        <taxon>Paenibacillus</taxon>
    </lineage>
</organism>
<accession>A0ABW4RHZ9</accession>
<keyword evidence="1" id="KW-0472">Membrane</keyword>
<dbReference type="Gene3D" id="1.10.10.2520">
    <property type="entry name" value="Cell wall hydrolase SleB, domain 1"/>
    <property type="match status" value="1"/>
</dbReference>
<dbReference type="EMBL" id="JBHUEH010000014">
    <property type="protein sequence ID" value="MFD1885936.1"/>
    <property type="molecule type" value="Genomic_DNA"/>
</dbReference>
<evidence type="ECO:0000256" key="1">
    <source>
        <dbReference type="SAM" id="Phobius"/>
    </source>
</evidence>
<dbReference type="GO" id="GO:0016787">
    <property type="term" value="F:hydrolase activity"/>
    <property type="evidence" value="ECO:0007669"/>
    <property type="project" value="UniProtKB-KW"/>
</dbReference>
<keyword evidence="1" id="KW-0812">Transmembrane</keyword>
<dbReference type="InterPro" id="IPR042047">
    <property type="entry name" value="SleB_dom1"/>
</dbReference>
<dbReference type="InterPro" id="IPR011105">
    <property type="entry name" value="Cell_wall_hydrolase_SleB"/>
</dbReference>
<dbReference type="Pfam" id="PF07486">
    <property type="entry name" value="Hydrolase_2"/>
    <property type="match status" value="1"/>
</dbReference>
<feature type="domain" description="Cell wall hydrolase SleB" evidence="2">
    <location>
        <begin position="170"/>
        <end position="271"/>
    </location>
</feature>
<dbReference type="Proteomes" id="UP001597233">
    <property type="component" value="Unassembled WGS sequence"/>
</dbReference>
<reference evidence="4" key="1">
    <citation type="journal article" date="2019" name="Int. J. Syst. Evol. Microbiol.">
        <title>The Global Catalogue of Microorganisms (GCM) 10K type strain sequencing project: providing services to taxonomists for standard genome sequencing and annotation.</title>
        <authorList>
            <consortium name="The Broad Institute Genomics Platform"/>
            <consortium name="The Broad Institute Genome Sequencing Center for Infectious Disease"/>
            <person name="Wu L."/>
            <person name="Ma J."/>
        </authorList>
    </citation>
    <scope>NUCLEOTIDE SEQUENCE [LARGE SCALE GENOMIC DNA]</scope>
    <source>
        <strain evidence="4">CCUG 54950</strain>
    </source>
</reference>
<feature type="transmembrane region" description="Helical" evidence="1">
    <location>
        <begin position="9"/>
        <end position="28"/>
    </location>
</feature>
<protein>
    <submittedName>
        <fullName evidence="3">Cell wall hydrolase</fullName>
    </submittedName>
</protein>
<evidence type="ECO:0000313" key="3">
    <source>
        <dbReference type="EMBL" id="MFD1885936.1"/>
    </source>
</evidence>
<keyword evidence="3" id="KW-0378">Hydrolase</keyword>
<evidence type="ECO:0000313" key="4">
    <source>
        <dbReference type="Proteomes" id="UP001597233"/>
    </source>
</evidence>
<comment type="caution">
    <text evidence="3">The sequence shown here is derived from an EMBL/GenBank/DDBJ whole genome shotgun (WGS) entry which is preliminary data.</text>
</comment>
<evidence type="ECO:0000259" key="2">
    <source>
        <dbReference type="Pfam" id="PF07486"/>
    </source>
</evidence>